<dbReference type="PANTHER" id="PTHR34294:SF1">
    <property type="entry name" value="TRANSCRIPTIONAL REGULATOR LSRR"/>
    <property type="match status" value="1"/>
</dbReference>
<sequence>MDESTELLAVRVAELYYEENKTQDEVGALLGITRWKVGRLLTRAREAGIVRIEIIHPRARRLDVERQLRDRFGLKDAVVVPLPTDDEEVNPRVAQAAADYLAAVRPVPRTLGVSWGRTLDEVARLLAPGWTVGVQVVQINGGVSLNSKQGTAAQTAVTIAQKGHGQATLLPIPAILEQVETKRAIERDRAVASVRALGASASAYLYSAGVAGASSVHVDSGYLSESDVDDLVAKGAVGDVVGRYINSAGKIVDSALDERTVGLGLDELRAAEHAIFVVAGDAKHDVARAVVTSGLCSVIVTDEATAHALLEETT</sequence>
<dbReference type="InterPro" id="IPR036388">
    <property type="entry name" value="WH-like_DNA-bd_sf"/>
</dbReference>
<evidence type="ECO:0000256" key="1">
    <source>
        <dbReference type="ARBA" id="ARBA00010466"/>
    </source>
</evidence>
<dbReference type="Pfam" id="PF04198">
    <property type="entry name" value="Sugar-bind"/>
    <property type="match status" value="1"/>
</dbReference>
<comment type="similarity">
    <text evidence="1">Belongs to the SorC transcriptional regulatory family.</text>
</comment>
<comment type="caution">
    <text evidence="6">The sequence shown here is derived from an EMBL/GenBank/DDBJ whole genome shotgun (WGS) entry which is preliminary data.</text>
</comment>
<keyword evidence="2" id="KW-0805">Transcription regulation</keyword>
<dbReference type="InterPro" id="IPR037171">
    <property type="entry name" value="NagB/RpiA_transferase-like"/>
</dbReference>
<dbReference type="SUPFAM" id="SSF100950">
    <property type="entry name" value="NagB/RpiA/CoA transferase-like"/>
    <property type="match status" value="1"/>
</dbReference>
<organism evidence="6 7">
    <name type="scientific">Salinibacterium amurskyense</name>
    <dbReference type="NCBI Taxonomy" id="205941"/>
    <lineage>
        <taxon>Bacteria</taxon>
        <taxon>Bacillati</taxon>
        <taxon>Actinomycetota</taxon>
        <taxon>Actinomycetes</taxon>
        <taxon>Micrococcales</taxon>
        <taxon>Microbacteriaceae</taxon>
        <taxon>Salinibacterium</taxon>
    </lineage>
</organism>
<dbReference type="Gene3D" id="1.10.10.10">
    <property type="entry name" value="Winged helix-like DNA-binding domain superfamily/Winged helix DNA-binding domain"/>
    <property type="match status" value="1"/>
</dbReference>
<gene>
    <name evidence="6" type="ORF">CLV85_2575</name>
</gene>
<dbReference type="RefSeq" id="WP_100390023.1">
    <property type="nucleotide sequence ID" value="NZ_BMZU01000001.1"/>
</dbReference>
<feature type="domain" description="Sugar-binding" evidence="5">
    <location>
        <begin position="60"/>
        <end position="311"/>
    </location>
</feature>
<dbReference type="EMBL" id="PGFH01000003">
    <property type="protein sequence ID" value="PJJ78120.1"/>
    <property type="molecule type" value="Genomic_DNA"/>
</dbReference>
<keyword evidence="7" id="KW-1185">Reference proteome</keyword>
<dbReference type="GO" id="GO:0003677">
    <property type="term" value="F:DNA binding"/>
    <property type="evidence" value="ECO:0007669"/>
    <property type="project" value="UniProtKB-KW"/>
</dbReference>
<evidence type="ECO:0000256" key="4">
    <source>
        <dbReference type="ARBA" id="ARBA00023163"/>
    </source>
</evidence>
<accession>A0A2M9D1S1</accession>
<name>A0A2M9D1S1_9MICO</name>
<evidence type="ECO:0000313" key="6">
    <source>
        <dbReference type="EMBL" id="PJJ78120.1"/>
    </source>
</evidence>
<protein>
    <submittedName>
        <fullName evidence="6">Deoxyribonucleoside regulator</fullName>
    </submittedName>
</protein>
<evidence type="ECO:0000256" key="2">
    <source>
        <dbReference type="ARBA" id="ARBA00023015"/>
    </source>
</evidence>
<dbReference type="Proteomes" id="UP000231742">
    <property type="component" value="Unassembled WGS sequence"/>
</dbReference>
<dbReference type="GO" id="GO:0030246">
    <property type="term" value="F:carbohydrate binding"/>
    <property type="evidence" value="ECO:0007669"/>
    <property type="project" value="InterPro"/>
</dbReference>
<dbReference type="InterPro" id="IPR051054">
    <property type="entry name" value="SorC_transcr_regulators"/>
</dbReference>
<dbReference type="Gene3D" id="3.40.50.1360">
    <property type="match status" value="1"/>
</dbReference>
<keyword evidence="4" id="KW-0804">Transcription</keyword>
<proteinExistence type="inferred from homology"/>
<dbReference type="AlphaFoldDB" id="A0A2M9D1S1"/>
<evidence type="ECO:0000256" key="3">
    <source>
        <dbReference type="ARBA" id="ARBA00023125"/>
    </source>
</evidence>
<dbReference type="PANTHER" id="PTHR34294">
    <property type="entry name" value="TRANSCRIPTIONAL REGULATOR-RELATED"/>
    <property type="match status" value="1"/>
</dbReference>
<reference evidence="6 7" key="1">
    <citation type="submission" date="2017-11" db="EMBL/GenBank/DDBJ databases">
        <title>Genomic Encyclopedia of Archaeal and Bacterial Type Strains, Phase II (KMG-II): From Individual Species to Whole Genera.</title>
        <authorList>
            <person name="Goeker M."/>
        </authorList>
    </citation>
    <scope>NUCLEOTIDE SEQUENCE [LARGE SCALE GENOMIC DNA]</scope>
    <source>
        <strain evidence="6 7">DSM 16400</strain>
    </source>
</reference>
<keyword evidence="3" id="KW-0238">DNA-binding</keyword>
<dbReference type="InterPro" id="IPR007324">
    <property type="entry name" value="Sugar-bd_dom_put"/>
</dbReference>
<evidence type="ECO:0000259" key="5">
    <source>
        <dbReference type="Pfam" id="PF04198"/>
    </source>
</evidence>
<dbReference type="OrthoDB" id="186585at2"/>
<evidence type="ECO:0000313" key="7">
    <source>
        <dbReference type="Proteomes" id="UP000231742"/>
    </source>
</evidence>